<protein>
    <submittedName>
        <fullName evidence="4">Pyridoxal phosphate-dependent aminotransferase family protein</fullName>
    </submittedName>
</protein>
<dbReference type="InterPro" id="IPR036736">
    <property type="entry name" value="ACP-like_sf"/>
</dbReference>
<evidence type="ECO:0000256" key="2">
    <source>
        <dbReference type="ARBA" id="ARBA00022679"/>
    </source>
</evidence>
<dbReference type="PANTHER" id="PTHR13693:SF3">
    <property type="entry name" value="LD36009P"/>
    <property type="match status" value="1"/>
</dbReference>
<dbReference type="EMBL" id="JAPMOU010000005">
    <property type="protein sequence ID" value="MDE1461511.1"/>
    <property type="molecule type" value="Genomic_DNA"/>
</dbReference>
<evidence type="ECO:0000256" key="1">
    <source>
        <dbReference type="ARBA" id="ARBA00001933"/>
    </source>
</evidence>
<dbReference type="Proteomes" id="UP001528823">
    <property type="component" value="Unassembled WGS sequence"/>
</dbReference>
<feature type="domain" description="Aminotransferase class I/classII large" evidence="3">
    <location>
        <begin position="249"/>
        <end position="589"/>
    </location>
</feature>
<comment type="cofactor">
    <cofactor evidence="1">
        <name>pyridoxal 5'-phosphate</name>
        <dbReference type="ChEBI" id="CHEBI:597326"/>
    </cofactor>
</comment>
<keyword evidence="4" id="KW-0032">Aminotransferase</keyword>
<dbReference type="GO" id="GO:0008483">
    <property type="term" value="F:transaminase activity"/>
    <property type="evidence" value="ECO:0007669"/>
    <property type="project" value="UniProtKB-KW"/>
</dbReference>
<dbReference type="InterPro" id="IPR015422">
    <property type="entry name" value="PyrdxlP-dep_Trfase_small"/>
</dbReference>
<dbReference type="SUPFAM" id="SSF53383">
    <property type="entry name" value="PLP-dependent transferases"/>
    <property type="match status" value="1"/>
</dbReference>
<evidence type="ECO:0000313" key="5">
    <source>
        <dbReference type="Proteomes" id="UP001528823"/>
    </source>
</evidence>
<dbReference type="InterPro" id="IPR004839">
    <property type="entry name" value="Aminotransferase_I/II_large"/>
</dbReference>
<dbReference type="Pfam" id="PF00155">
    <property type="entry name" value="Aminotran_1_2"/>
    <property type="match status" value="1"/>
</dbReference>
<keyword evidence="2" id="KW-0808">Transferase</keyword>
<dbReference type="InterPro" id="IPR015421">
    <property type="entry name" value="PyrdxlP-dep_Trfase_major"/>
</dbReference>
<dbReference type="Gene3D" id="3.40.640.10">
    <property type="entry name" value="Type I PLP-dependent aspartate aminotransferase-like (Major domain)"/>
    <property type="match status" value="1"/>
</dbReference>
<evidence type="ECO:0000259" key="3">
    <source>
        <dbReference type="Pfam" id="PF00155"/>
    </source>
</evidence>
<accession>A0ABT5U580</accession>
<dbReference type="PANTHER" id="PTHR13693">
    <property type="entry name" value="CLASS II AMINOTRANSFERASE/8-AMINO-7-OXONONANOATE SYNTHASE"/>
    <property type="match status" value="1"/>
</dbReference>
<comment type="caution">
    <text evidence="4">The sequence shown here is derived from an EMBL/GenBank/DDBJ whole genome shotgun (WGS) entry which is preliminary data.</text>
</comment>
<dbReference type="Gene3D" id="3.90.1150.10">
    <property type="entry name" value="Aspartate Aminotransferase, domain 1"/>
    <property type="match status" value="1"/>
</dbReference>
<dbReference type="Gene3D" id="1.10.1200.10">
    <property type="entry name" value="ACP-like"/>
    <property type="match status" value="1"/>
</dbReference>
<dbReference type="RefSeq" id="WP_274687873.1">
    <property type="nucleotide sequence ID" value="NZ_JAPMOU010000005.1"/>
</dbReference>
<gene>
    <name evidence="4" type="ORF">ORQ98_05970</name>
</gene>
<dbReference type="InterPro" id="IPR015424">
    <property type="entry name" value="PyrdxlP-dep_Trfase"/>
</dbReference>
<dbReference type="CDD" id="cd06454">
    <property type="entry name" value="KBL_like"/>
    <property type="match status" value="1"/>
</dbReference>
<dbReference type="SUPFAM" id="SSF47336">
    <property type="entry name" value="ACP-like"/>
    <property type="match status" value="1"/>
</dbReference>
<keyword evidence="5" id="KW-1185">Reference proteome</keyword>
<name>A0ABT5U580_9GAMM</name>
<proteinExistence type="predicted"/>
<dbReference type="InterPro" id="IPR050087">
    <property type="entry name" value="AON_synthase_class-II"/>
</dbReference>
<sequence length="601" mass="66495">MQDLICEKYVVNTISLHTGYEKSVLELNAELEAKLGIDSITLHGILTEIDKTLGSNSISNIHNCVVISDIIDNIENFSDKIPKQFSTDIDDNESKVSKAIAFDNKSNNNDWSKIFKDRFNLTLNNDDNLCNKLAPELYDELLAYVKNIVKGNSVISINDCNSLSDIATFIELVVGKPDQSALALDTSNLTMKDFHEYKNPDLFAKAYRFRDFYHSRTADGSYWYGMPMLSRSTGRAVIYDEVRKEKRQFIMMASNNYLGLANHPKVIEAITSAVKKYGATHTGSRIIGGTNHLHKELEQRLASFKGTDDAIVFPSGYSANVGTISALVRKYDAIIVDKFNHMSIMDGAKLSGGAVKIYRHNDMAHLETVLRDHCNDVEGKLIVIDGVFSMHGDVCDLPSIVRLAKQYNAKVMVDDAHSTGVLGKTGSGTAEHFGLKGQVDLELGTFSKTLSGVGGFVCGRSEVIEYLRFFANAYVFAATIPAHVAAGLIASLDVMQTEPERLQQLWNNVNYFKTELIKLGFDTEHSESAVIPIVIKDHKLALEFGKKVRDKGVYCQTVVYPGVSVGDERLRISISSEHSDVDLNQALDVFTTAGRSLGIIN</sequence>
<reference evidence="4 5" key="1">
    <citation type="submission" date="2022-11" db="EMBL/GenBank/DDBJ databases">
        <title>Spartinivicinus poritis sp. nov., isolated from scleractinian coral Porites lutea.</title>
        <authorList>
            <person name="Zhang G."/>
            <person name="Cai L."/>
            <person name="Wei Q."/>
        </authorList>
    </citation>
    <scope>NUCLEOTIDE SEQUENCE [LARGE SCALE GENOMIC DNA]</scope>
    <source>
        <strain evidence="4 5">A2-2</strain>
    </source>
</reference>
<organism evidence="4 5">
    <name type="scientific">Spartinivicinus poritis</name>
    <dbReference type="NCBI Taxonomy" id="2994640"/>
    <lineage>
        <taxon>Bacteria</taxon>
        <taxon>Pseudomonadati</taxon>
        <taxon>Pseudomonadota</taxon>
        <taxon>Gammaproteobacteria</taxon>
        <taxon>Oceanospirillales</taxon>
        <taxon>Zooshikellaceae</taxon>
        <taxon>Spartinivicinus</taxon>
    </lineage>
</organism>
<evidence type="ECO:0000313" key="4">
    <source>
        <dbReference type="EMBL" id="MDE1461511.1"/>
    </source>
</evidence>